<keyword evidence="1 2" id="KW-0238">DNA-binding</keyword>
<dbReference type="STRING" id="1034807.FBFL15_2039"/>
<dbReference type="eggNOG" id="COG0629">
    <property type="taxonomic scope" value="Bacteria"/>
</dbReference>
<dbReference type="Gene3D" id="2.40.50.140">
    <property type="entry name" value="Nucleic acid-binding proteins"/>
    <property type="match status" value="1"/>
</dbReference>
<evidence type="ECO:0000256" key="2">
    <source>
        <dbReference type="HAMAP-Rule" id="MF_00984"/>
    </source>
</evidence>
<accession>G2Z2B5</accession>
<evidence type="ECO:0000313" key="5">
    <source>
        <dbReference type="Proteomes" id="UP000009186"/>
    </source>
</evidence>
<organism evidence="4 5">
    <name type="scientific">Flavobacterium branchiophilum (strain FL-15)</name>
    <dbReference type="NCBI Taxonomy" id="1034807"/>
    <lineage>
        <taxon>Bacteria</taxon>
        <taxon>Pseudomonadati</taxon>
        <taxon>Bacteroidota</taxon>
        <taxon>Flavobacteriia</taxon>
        <taxon>Flavobacteriales</taxon>
        <taxon>Flavobacteriaceae</taxon>
        <taxon>Flavobacterium</taxon>
    </lineage>
</organism>
<dbReference type="Pfam" id="PF00436">
    <property type="entry name" value="SSB"/>
    <property type="match status" value="1"/>
</dbReference>
<dbReference type="PANTHER" id="PTHR10302">
    <property type="entry name" value="SINGLE-STRANDED DNA-BINDING PROTEIN"/>
    <property type="match status" value="1"/>
</dbReference>
<dbReference type="SUPFAM" id="SSF50249">
    <property type="entry name" value="Nucleic acid-binding proteins"/>
    <property type="match status" value="1"/>
</dbReference>
<dbReference type="KEGG" id="fbr:FBFL15_2039"/>
<protein>
    <recommendedName>
        <fullName evidence="2 3">Single-stranded DNA-binding protein</fullName>
        <shortName evidence="2">SSB</shortName>
    </recommendedName>
</protein>
<reference evidence="4 5" key="1">
    <citation type="journal article" date="2011" name="Appl. Environ. Microbiol.">
        <title>Complete genome sequence of the fish pathogen Flavobacterium branchiophilum.</title>
        <authorList>
            <consortium name="1:IP"/>
            <consortium name="Microbial Evolutionary Genomics,F-75015 Paris"/>
            <consortium name="France 2:CNRS"/>
            <consortium name="URA2171"/>
            <consortium name="F-75015 Paris,France 3:Unite de Virologie et Immunologie Mol."/>
            <consortium name="INRA,78352 Jouy en Josas Cedex"/>
            <consortium name="France. 4:Unite de Mathemathique"/>
            <consortium name="Informatique et Genome,INRA"/>
            <consortium name="78352 Jouy en Josas Cedex"/>
            <consortium name="France. 5:CEA/Genoscope"/>
            <consortium name="Evry"/>
            <consortium name="France"/>
            <person name="Touchon M."/>
            <person name="Barbier P."/>
            <person name="Bernardet J.F."/>
            <person name="Loux V."/>
            <person name="Vacherie B."/>
            <person name="Barbe V."/>
            <person name="Rocha E.P."/>
            <person name="Duchaud E."/>
        </authorList>
    </citation>
    <scope>NUCLEOTIDE SEQUENCE [LARGE SCALE GENOMIC DNA]</scope>
    <source>
        <strain evidence="4 5">FL-15</strain>
    </source>
</reference>
<dbReference type="InterPro" id="IPR012340">
    <property type="entry name" value="NA-bd_OB-fold"/>
</dbReference>
<dbReference type="PIRSF" id="PIRSF002070">
    <property type="entry name" value="SSB"/>
    <property type="match status" value="1"/>
</dbReference>
<keyword evidence="5" id="KW-1185">Reference proteome</keyword>
<evidence type="ECO:0000256" key="1">
    <source>
        <dbReference type="ARBA" id="ARBA00023125"/>
    </source>
</evidence>
<sequence length="111" mass="12689">MNNLRNRVQLIGNVGNDPEIKSFDGGKKLANLTIATNETFINEKRERKTNTEWHRVVAWGKIAETIEQFVKKGKEIAIEGKLTTRSYDDKNGEKKYITEIIVQEILLLGSK</sequence>
<proteinExistence type="inferred from homology"/>
<gene>
    <name evidence="4" type="ordered locus">FBFL15_2039</name>
</gene>
<dbReference type="PANTHER" id="PTHR10302:SF0">
    <property type="entry name" value="SINGLE-STRANDED DNA-BINDING PROTEIN, MITOCHONDRIAL"/>
    <property type="match status" value="1"/>
</dbReference>
<comment type="caution">
    <text evidence="2">Lacks conserved residue(s) required for the propagation of feature annotation.</text>
</comment>
<dbReference type="HOGENOM" id="CLU_078758_2_3_10"/>
<dbReference type="AlphaFoldDB" id="G2Z2B5"/>
<dbReference type="GO" id="GO:0003697">
    <property type="term" value="F:single-stranded DNA binding"/>
    <property type="evidence" value="ECO:0007669"/>
    <property type="project" value="UniProtKB-UniRule"/>
</dbReference>
<dbReference type="NCBIfam" id="TIGR00621">
    <property type="entry name" value="ssb"/>
    <property type="match status" value="1"/>
</dbReference>
<dbReference type="CDD" id="cd04496">
    <property type="entry name" value="SSB_OBF"/>
    <property type="match status" value="1"/>
</dbReference>
<dbReference type="GO" id="GO:0009295">
    <property type="term" value="C:nucleoid"/>
    <property type="evidence" value="ECO:0007669"/>
    <property type="project" value="TreeGrafter"/>
</dbReference>
<comment type="subunit">
    <text evidence="2">Homotetramer.</text>
</comment>
<dbReference type="InterPro" id="IPR000424">
    <property type="entry name" value="Primosome_PriB/ssb"/>
</dbReference>
<dbReference type="Proteomes" id="UP000009186">
    <property type="component" value="Chromosome"/>
</dbReference>
<dbReference type="InterPro" id="IPR011344">
    <property type="entry name" value="ssDNA-bd"/>
</dbReference>
<evidence type="ECO:0000313" key="4">
    <source>
        <dbReference type="EMBL" id="CCB70070.1"/>
    </source>
</evidence>
<dbReference type="EMBL" id="FQ859183">
    <property type="protein sequence ID" value="CCB70070.1"/>
    <property type="molecule type" value="Genomic_DNA"/>
</dbReference>
<dbReference type="HAMAP" id="MF_00984">
    <property type="entry name" value="SSB"/>
    <property type="match status" value="1"/>
</dbReference>
<dbReference type="PROSITE" id="PS50935">
    <property type="entry name" value="SSB"/>
    <property type="match status" value="1"/>
</dbReference>
<dbReference type="GO" id="GO:0006260">
    <property type="term" value="P:DNA replication"/>
    <property type="evidence" value="ECO:0007669"/>
    <property type="project" value="InterPro"/>
</dbReference>
<name>G2Z2B5_FLABF</name>
<evidence type="ECO:0000256" key="3">
    <source>
        <dbReference type="PIRNR" id="PIRNR002070"/>
    </source>
</evidence>
<dbReference type="RefSeq" id="WP_014084534.1">
    <property type="nucleotide sequence ID" value="NC_016001.1"/>
</dbReference>